<accession>A0A5F2EWK9</accession>
<dbReference type="RefSeq" id="WP_108578079.1">
    <property type="nucleotide sequence ID" value="NZ_CP026952.1"/>
</dbReference>
<dbReference type="PROSITE" id="PS51257">
    <property type="entry name" value="PROKAR_LIPOPROTEIN"/>
    <property type="match status" value="1"/>
</dbReference>
<keyword evidence="2" id="KW-1185">Reference proteome</keyword>
<organism evidence="1 2">
    <name type="scientific">Aeromicrobium chenweiae</name>
    <dbReference type="NCBI Taxonomy" id="2079793"/>
    <lineage>
        <taxon>Bacteria</taxon>
        <taxon>Bacillati</taxon>
        <taxon>Actinomycetota</taxon>
        <taxon>Actinomycetes</taxon>
        <taxon>Propionibacteriales</taxon>
        <taxon>Nocardioidaceae</taxon>
        <taxon>Aeromicrobium</taxon>
    </lineage>
</organism>
<dbReference type="KEGG" id="aez:C3E78_09595"/>
<reference evidence="2" key="1">
    <citation type="submission" date="2018-01" db="EMBL/GenBank/DDBJ databases">
        <authorList>
            <person name="Li J."/>
        </authorList>
    </citation>
    <scope>NUCLEOTIDE SEQUENCE [LARGE SCALE GENOMIC DNA]</scope>
    <source>
        <strain evidence="2">592</strain>
    </source>
</reference>
<dbReference type="AlphaFoldDB" id="A0A2S0WME8"/>
<dbReference type="OrthoDB" id="5143857at2"/>
<proteinExistence type="predicted"/>
<evidence type="ECO:0000313" key="2">
    <source>
        <dbReference type="Proteomes" id="UP000244384"/>
    </source>
</evidence>
<dbReference type="EMBL" id="CP026952">
    <property type="protein sequence ID" value="AWB92434.1"/>
    <property type="molecule type" value="Genomic_DNA"/>
</dbReference>
<gene>
    <name evidence="1" type="ORF">C3E78_09595</name>
</gene>
<accession>A0A2S0WME8</accession>
<sequence length="236" mass="25085">MFITRSRRVAAATIASLALVGLAACGGSDSDEPADDKKSSAAAPAPEPTEETSAAPAASGNQPAWAKPALEGGEKISTVKAGDITVDIYQVGTTKATRTGQFVDPDTNKPLLDKGDDIVFVNYVITNNGQPVDLGSSLVSVEPRYKDWKYLQGMDAVVDDALFEQQKVNKEGIVTGAYNEKGIYPFGAGESYTYGENFKYQKNSPITFKVTITPVDAEGELVHDKRVEGEGDGTIK</sequence>
<dbReference type="Proteomes" id="UP000244384">
    <property type="component" value="Chromosome"/>
</dbReference>
<protein>
    <submittedName>
        <fullName evidence="1">Uncharacterized protein</fullName>
    </submittedName>
</protein>
<evidence type="ECO:0000313" key="1">
    <source>
        <dbReference type="EMBL" id="AWB92434.1"/>
    </source>
</evidence>
<name>A0A2S0WME8_9ACTN</name>